<dbReference type="CDD" id="cd00761">
    <property type="entry name" value="Glyco_tranf_GTA_type"/>
    <property type="match status" value="1"/>
</dbReference>
<dbReference type="CDD" id="cd00038">
    <property type="entry name" value="CAP_ED"/>
    <property type="match status" value="1"/>
</dbReference>
<organism evidence="2 3">
    <name type="scientific">Fusibacter ferrireducens</name>
    <dbReference type="NCBI Taxonomy" id="2785058"/>
    <lineage>
        <taxon>Bacteria</taxon>
        <taxon>Bacillati</taxon>
        <taxon>Bacillota</taxon>
        <taxon>Clostridia</taxon>
        <taxon>Eubacteriales</taxon>
        <taxon>Eubacteriales Family XII. Incertae Sedis</taxon>
        <taxon>Fusibacter</taxon>
    </lineage>
</organism>
<sequence>MRIIMVIPTYWQRSRSEGWQEGDAVYDHPTPIDEEGTLGRTLESIKILNNKNFKLVIPVCPTTDDIAEIAERKTKEIVEKSDITVETYIFTPKNLENIKNILQHEGLGEEVRLLNIKGYSNVRNICLYVGQILGGDVVILIDDDEVFEKPDFVDMAVEFMGKRKYGSIIYGVAGYYLNKKDEYYDDVEMQAWMTYWDRFGSKAKAFDKIISAGPRIKITPFAFGGLMVIHKNMFRIVPFDPKVTRGEDIDYLINAKMYGFDFFLDNKLNIKHLPPPKHHPVWKRTREDIYRFLYEKSKIDNQVEHSNMKRITAADFMPYPGDFLTEELEDKIYKTNILLALDYLAEGKVDDCRGAIENIYLSKYEAIPKFDTFETYRDAQKMWVKLIDLTGLHRTVIRNEMELNNLSRQKAAQEIEKFVTVDRMEIKASLKEISFFSIFTDKELERIIDIVSTRRYKENQILFRKGDVNEAFYIILKGCIRVAKRDDNNEEIVLGHVATQGLLGETTLVNEFHFVDAIAEEYTEVLKMRQSDLEHMIDENPVLGNKFLLMLVDKLNFKLSATNELASKYYLKDEHILD</sequence>
<dbReference type="InterPro" id="IPR000595">
    <property type="entry name" value="cNMP-bd_dom"/>
</dbReference>
<dbReference type="PANTHER" id="PTHR10217">
    <property type="entry name" value="VOLTAGE AND LIGAND GATED POTASSIUM CHANNEL"/>
    <property type="match status" value="1"/>
</dbReference>
<dbReference type="EMBL" id="JADKNH010000018">
    <property type="protein sequence ID" value="MBF4695654.1"/>
    <property type="molecule type" value="Genomic_DNA"/>
</dbReference>
<name>A0ABR9ZYX4_9FIRM</name>
<dbReference type="Gene3D" id="3.90.550.10">
    <property type="entry name" value="Spore Coat Polysaccharide Biosynthesis Protein SpsA, Chain A"/>
    <property type="match status" value="1"/>
</dbReference>
<comment type="caution">
    <text evidence="2">The sequence shown here is derived from an EMBL/GenBank/DDBJ whole genome shotgun (WGS) entry which is preliminary data.</text>
</comment>
<keyword evidence="3" id="KW-1185">Reference proteome</keyword>
<evidence type="ECO:0000259" key="1">
    <source>
        <dbReference type="PROSITE" id="PS50042"/>
    </source>
</evidence>
<accession>A0ABR9ZYX4</accession>
<evidence type="ECO:0000313" key="2">
    <source>
        <dbReference type="EMBL" id="MBF4695654.1"/>
    </source>
</evidence>
<gene>
    <name evidence="2" type="ORF">ISU02_21375</name>
</gene>
<dbReference type="SUPFAM" id="SSF51206">
    <property type="entry name" value="cAMP-binding domain-like"/>
    <property type="match status" value="1"/>
</dbReference>
<feature type="domain" description="Cyclic nucleotide-binding" evidence="1">
    <location>
        <begin position="435"/>
        <end position="509"/>
    </location>
</feature>
<protein>
    <submittedName>
        <fullName evidence="2">Cyclic nucleotide-binding domain-containing protein</fullName>
    </submittedName>
</protein>
<dbReference type="Pfam" id="PF00027">
    <property type="entry name" value="cNMP_binding"/>
    <property type="match status" value="1"/>
</dbReference>
<dbReference type="InterPro" id="IPR029044">
    <property type="entry name" value="Nucleotide-diphossugar_trans"/>
</dbReference>
<evidence type="ECO:0000313" key="3">
    <source>
        <dbReference type="Proteomes" id="UP000614200"/>
    </source>
</evidence>
<dbReference type="SUPFAM" id="SSF53448">
    <property type="entry name" value="Nucleotide-diphospho-sugar transferases"/>
    <property type="match status" value="1"/>
</dbReference>
<dbReference type="RefSeq" id="WP_194703889.1">
    <property type="nucleotide sequence ID" value="NZ_JADKNH010000018.1"/>
</dbReference>
<dbReference type="PROSITE" id="PS50042">
    <property type="entry name" value="CNMP_BINDING_3"/>
    <property type="match status" value="1"/>
</dbReference>
<dbReference type="SMART" id="SM00100">
    <property type="entry name" value="cNMP"/>
    <property type="match status" value="1"/>
</dbReference>
<dbReference type="InterPro" id="IPR050818">
    <property type="entry name" value="KCNH_animal-type"/>
</dbReference>
<dbReference type="InterPro" id="IPR018490">
    <property type="entry name" value="cNMP-bd_dom_sf"/>
</dbReference>
<proteinExistence type="predicted"/>
<dbReference type="Proteomes" id="UP000614200">
    <property type="component" value="Unassembled WGS sequence"/>
</dbReference>
<dbReference type="Gene3D" id="2.60.120.10">
    <property type="entry name" value="Jelly Rolls"/>
    <property type="match status" value="1"/>
</dbReference>
<dbReference type="InterPro" id="IPR014710">
    <property type="entry name" value="RmlC-like_jellyroll"/>
</dbReference>
<reference evidence="2 3" key="1">
    <citation type="submission" date="2020-11" db="EMBL/GenBank/DDBJ databases">
        <title>Fusibacter basophilias sp. nov.</title>
        <authorList>
            <person name="Qiu D."/>
        </authorList>
    </citation>
    <scope>NUCLEOTIDE SEQUENCE [LARGE SCALE GENOMIC DNA]</scope>
    <source>
        <strain evidence="2 3">Q10-2</strain>
    </source>
</reference>
<dbReference type="PANTHER" id="PTHR10217:SF435">
    <property type="entry name" value="POTASSIUM VOLTAGE-GATED CHANNEL PROTEIN EAG"/>
    <property type="match status" value="1"/>
</dbReference>